<evidence type="ECO:0000256" key="2">
    <source>
        <dbReference type="ARBA" id="ARBA00022741"/>
    </source>
</evidence>
<feature type="domain" description="ABC transporter" evidence="5">
    <location>
        <begin position="5"/>
        <end position="230"/>
    </location>
</feature>
<dbReference type="PANTHER" id="PTHR24220:SF86">
    <property type="entry name" value="ABC TRANSPORTER ABCH.1"/>
    <property type="match status" value="1"/>
</dbReference>
<dbReference type="AlphaFoldDB" id="A0A419W3W8"/>
<evidence type="ECO:0000256" key="3">
    <source>
        <dbReference type="ARBA" id="ARBA00022840"/>
    </source>
</evidence>
<dbReference type="InterPro" id="IPR017911">
    <property type="entry name" value="MacB-like_ATP-bd"/>
</dbReference>
<sequence>MKEVIRLKEIVKNYKVGTQIVRALRSVNLVIHEGEYVAIMGASGSGKSTMMNVIGCLDTPTAGNYVLNGKDVSDLSDDELAEIRNSEIGFIFQTFNLMPRNTALENVMLPLVYAGVRKQERVERAEKILVNVGLEERMEHKPNELSGGQRQRVAVARALVNRPAILLADEPTGNLDSTTSEEIMQLFSEIHKQGNTLVVVTHEEDIARHAHRIIRLKDGQVESDIVNPNPVY</sequence>
<dbReference type="PROSITE" id="PS00211">
    <property type="entry name" value="ABC_TRANSPORTER_1"/>
    <property type="match status" value="1"/>
</dbReference>
<keyword evidence="3 6" id="KW-0067">ATP-binding</keyword>
<dbReference type="OrthoDB" id="9782239at2"/>
<dbReference type="RefSeq" id="WP_120271582.1">
    <property type="nucleotide sequence ID" value="NZ_RAPN01000001.1"/>
</dbReference>
<protein>
    <submittedName>
        <fullName evidence="6">Putative ABC transport system ATP-binding protein</fullName>
    </submittedName>
</protein>
<dbReference type="InterPro" id="IPR015854">
    <property type="entry name" value="ABC_transpr_LolD-like"/>
</dbReference>
<dbReference type="FunFam" id="3.40.50.300:FF:000032">
    <property type="entry name" value="Export ABC transporter ATP-binding protein"/>
    <property type="match status" value="1"/>
</dbReference>
<comment type="caution">
    <text evidence="6">The sequence shown here is derived from an EMBL/GenBank/DDBJ whole genome shotgun (WGS) entry which is preliminary data.</text>
</comment>
<dbReference type="GO" id="GO:0005524">
    <property type="term" value="F:ATP binding"/>
    <property type="evidence" value="ECO:0007669"/>
    <property type="project" value="UniProtKB-KW"/>
</dbReference>
<dbReference type="PROSITE" id="PS50893">
    <property type="entry name" value="ABC_TRANSPORTER_2"/>
    <property type="match status" value="1"/>
</dbReference>
<dbReference type="GO" id="GO:0022857">
    <property type="term" value="F:transmembrane transporter activity"/>
    <property type="evidence" value="ECO:0007669"/>
    <property type="project" value="TreeGrafter"/>
</dbReference>
<evidence type="ECO:0000313" key="7">
    <source>
        <dbReference type="Proteomes" id="UP000283387"/>
    </source>
</evidence>
<dbReference type="InterPro" id="IPR003593">
    <property type="entry name" value="AAA+_ATPase"/>
</dbReference>
<accession>A0A419W3W8</accession>
<dbReference type="Gene3D" id="3.40.50.300">
    <property type="entry name" value="P-loop containing nucleotide triphosphate hydrolases"/>
    <property type="match status" value="1"/>
</dbReference>
<dbReference type="InterPro" id="IPR027417">
    <property type="entry name" value="P-loop_NTPase"/>
</dbReference>
<keyword evidence="2" id="KW-0547">Nucleotide-binding</keyword>
<keyword evidence="7" id="KW-1185">Reference proteome</keyword>
<reference evidence="6 7" key="1">
    <citation type="submission" date="2018-09" db="EMBL/GenBank/DDBJ databases">
        <title>Genomic Encyclopedia of Archaeal and Bacterial Type Strains, Phase II (KMG-II): from individual species to whole genera.</title>
        <authorList>
            <person name="Goeker M."/>
        </authorList>
    </citation>
    <scope>NUCLEOTIDE SEQUENCE [LARGE SCALE GENOMIC DNA]</scope>
    <source>
        <strain evidence="6 7">DSM 27148</strain>
    </source>
</reference>
<dbReference type="InterPro" id="IPR003439">
    <property type="entry name" value="ABC_transporter-like_ATP-bd"/>
</dbReference>
<dbReference type="PANTHER" id="PTHR24220">
    <property type="entry name" value="IMPORT ATP-BINDING PROTEIN"/>
    <property type="match status" value="1"/>
</dbReference>
<comment type="similarity">
    <text evidence="4">Belongs to the ABC transporter superfamily. Macrolide exporter (TC 3.A.1.122) family.</text>
</comment>
<dbReference type="SMART" id="SM00382">
    <property type="entry name" value="AAA"/>
    <property type="match status" value="1"/>
</dbReference>
<dbReference type="GO" id="GO:0098796">
    <property type="term" value="C:membrane protein complex"/>
    <property type="evidence" value="ECO:0007669"/>
    <property type="project" value="UniProtKB-ARBA"/>
</dbReference>
<proteinExistence type="inferred from homology"/>
<organism evidence="6 7">
    <name type="scientific">Mangrovibacterium diazotrophicum</name>
    <dbReference type="NCBI Taxonomy" id="1261403"/>
    <lineage>
        <taxon>Bacteria</taxon>
        <taxon>Pseudomonadati</taxon>
        <taxon>Bacteroidota</taxon>
        <taxon>Bacteroidia</taxon>
        <taxon>Marinilabiliales</taxon>
        <taxon>Prolixibacteraceae</taxon>
        <taxon>Mangrovibacterium</taxon>
    </lineage>
</organism>
<dbReference type="GO" id="GO:0005886">
    <property type="term" value="C:plasma membrane"/>
    <property type="evidence" value="ECO:0007669"/>
    <property type="project" value="TreeGrafter"/>
</dbReference>
<keyword evidence="1" id="KW-0813">Transport</keyword>
<evidence type="ECO:0000256" key="1">
    <source>
        <dbReference type="ARBA" id="ARBA00022448"/>
    </source>
</evidence>
<dbReference type="Pfam" id="PF00005">
    <property type="entry name" value="ABC_tran"/>
    <property type="match status" value="1"/>
</dbReference>
<dbReference type="GO" id="GO:0016887">
    <property type="term" value="F:ATP hydrolysis activity"/>
    <property type="evidence" value="ECO:0007669"/>
    <property type="project" value="InterPro"/>
</dbReference>
<gene>
    <name evidence="6" type="ORF">BC643_0489</name>
</gene>
<dbReference type="InterPro" id="IPR017871">
    <property type="entry name" value="ABC_transporter-like_CS"/>
</dbReference>
<dbReference type="SUPFAM" id="SSF52540">
    <property type="entry name" value="P-loop containing nucleoside triphosphate hydrolases"/>
    <property type="match status" value="1"/>
</dbReference>
<dbReference type="CDD" id="cd03255">
    <property type="entry name" value="ABC_MJ0796_LolCDE_FtsE"/>
    <property type="match status" value="1"/>
</dbReference>
<dbReference type="Proteomes" id="UP000283387">
    <property type="component" value="Unassembled WGS sequence"/>
</dbReference>
<dbReference type="EMBL" id="RAPN01000001">
    <property type="protein sequence ID" value="RKD90153.1"/>
    <property type="molecule type" value="Genomic_DNA"/>
</dbReference>
<name>A0A419W3W8_9BACT</name>
<evidence type="ECO:0000256" key="4">
    <source>
        <dbReference type="ARBA" id="ARBA00038388"/>
    </source>
</evidence>
<evidence type="ECO:0000313" key="6">
    <source>
        <dbReference type="EMBL" id="RKD90153.1"/>
    </source>
</evidence>
<evidence type="ECO:0000259" key="5">
    <source>
        <dbReference type="PROSITE" id="PS50893"/>
    </source>
</evidence>